<dbReference type="SUPFAM" id="SSF48452">
    <property type="entry name" value="TPR-like"/>
    <property type="match status" value="1"/>
</dbReference>
<dbReference type="PRINTS" id="PR01595">
    <property type="entry name" value="SYCDCHAPRONE"/>
</dbReference>
<dbReference type="InterPro" id="IPR016379">
    <property type="entry name" value="T3SS_Ca_resp_chp_LcrH/SycD_sub"/>
</dbReference>
<dbReference type="PIRSF" id="PIRSF003165">
    <property type="entry name" value="Chaperone_SicA"/>
    <property type="match status" value="1"/>
</dbReference>
<gene>
    <name evidence="3" type="ORF">BTN82_19930</name>
</gene>
<evidence type="ECO:0000313" key="3">
    <source>
        <dbReference type="EMBL" id="OLF53037.1"/>
    </source>
</evidence>
<proteinExistence type="inferred from homology"/>
<dbReference type="AlphaFoldDB" id="A0A1Q8EMN3"/>
<reference evidence="3 4" key="1">
    <citation type="submission" date="2016-12" db="EMBL/GenBank/DDBJ databases">
        <authorList>
            <person name="Song W.-J."/>
            <person name="Kurnit D.M."/>
        </authorList>
    </citation>
    <scope>NUCLEOTIDE SEQUENCE [LARGE SCALE GENOMIC DNA]</scope>
    <source>
        <strain evidence="3 4">PCL1601</strain>
    </source>
</reference>
<evidence type="ECO:0000256" key="2">
    <source>
        <dbReference type="ARBA" id="ARBA00023186"/>
    </source>
</evidence>
<sequence>MTQPICSAGQDDHEVLQHFFARGGSIRMLADITQGDIDKLYAYATQLFHSGDIHAARNVYSLLVRIDHWNFECWLALGLCNQRLGLHEEAVGSFGRAGMINVDDPRSAYFAGISHSLLGQIECARKAFNAAIKWCNQQPEHEVIQHSAAQLLAHCAVEVSA</sequence>
<dbReference type="InterPro" id="IPR011716">
    <property type="entry name" value="TPR-3"/>
</dbReference>
<dbReference type="Pfam" id="PF07720">
    <property type="entry name" value="TPR_3"/>
    <property type="match status" value="1"/>
</dbReference>
<dbReference type="Gene3D" id="1.25.40.10">
    <property type="entry name" value="Tetratricopeptide repeat domain"/>
    <property type="match status" value="1"/>
</dbReference>
<dbReference type="NCBIfam" id="TIGR02552">
    <property type="entry name" value="LcrH_SycD"/>
    <property type="match status" value="1"/>
</dbReference>
<protein>
    <submittedName>
        <fullName evidence="3">CesD/SycD/LcrH family type III secretion system chaperone</fullName>
    </submittedName>
</protein>
<dbReference type="InterPro" id="IPR005415">
    <property type="entry name" value="T3SS_Ca_resp_chp_LcrH/SycD"/>
</dbReference>
<evidence type="ECO:0000256" key="1">
    <source>
        <dbReference type="ARBA" id="ARBA00010244"/>
    </source>
</evidence>
<comment type="caution">
    <text evidence="3">The sequence shown here is derived from an EMBL/GenBank/DDBJ whole genome shotgun (WGS) entry which is preliminary data.</text>
</comment>
<organism evidence="3 4">
    <name type="scientific">Pseudomonas chlororaphis</name>
    <dbReference type="NCBI Taxonomy" id="587753"/>
    <lineage>
        <taxon>Bacteria</taxon>
        <taxon>Pseudomonadati</taxon>
        <taxon>Pseudomonadota</taxon>
        <taxon>Gammaproteobacteria</taxon>
        <taxon>Pseudomonadales</taxon>
        <taxon>Pseudomonadaceae</taxon>
        <taxon>Pseudomonas</taxon>
    </lineage>
</organism>
<accession>A0A1Q8EMN3</accession>
<dbReference type="RefSeq" id="WP_075120817.1">
    <property type="nucleotide sequence ID" value="NZ_MSCT01000018.1"/>
</dbReference>
<keyword evidence="2" id="KW-0143">Chaperone</keyword>
<dbReference type="OrthoDB" id="8591320at2"/>
<dbReference type="InterPro" id="IPR011990">
    <property type="entry name" value="TPR-like_helical_dom_sf"/>
</dbReference>
<dbReference type="Proteomes" id="UP000185578">
    <property type="component" value="Unassembled WGS sequence"/>
</dbReference>
<dbReference type="EMBL" id="MSCT01000018">
    <property type="protein sequence ID" value="OLF53037.1"/>
    <property type="molecule type" value="Genomic_DNA"/>
</dbReference>
<name>A0A1Q8EMN3_9PSED</name>
<evidence type="ECO:0000313" key="4">
    <source>
        <dbReference type="Proteomes" id="UP000185578"/>
    </source>
</evidence>
<comment type="similarity">
    <text evidence="1">Belongs to the LcrH/SycD chaperone family.</text>
</comment>